<sequence length="46" mass="5371">MTEKNDYGTFEEFIQKITKPLTPSEKPESLNNRRLDAYLKKVGVIK</sequence>
<keyword evidence="2" id="KW-1185">Reference proteome</keyword>
<evidence type="ECO:0000313" key="2">
    <source>
        <dbReference type="Proteomes" id="UP000621307"/>
    </source>
</evidence>
<gene>
    <name evidence="1" type="ORF">H6G14_30160</name>
</gene>
<accession>A0ABR8BRD8</accession>
<dbReference type="RefSeq" id="WP_190572384.1">
    <property type="nucleotide sequence ID" value="NZ_JACJQL010000098.1"/>
</dbReference>
<dbReference type="Proteomes" id="UP000621307">
    <property type="component" value="Unassembled WGS sequence"/>
</dbReference>
<protein>
    <submittedName>
        <fullName evidence="1">Uncharacterized protein</fullName>
    </submittedName>
</protein>
<proteinExistence type="predicted"/>
<dbReference type="EMBL" id="JACJQL010000098">
    <property type="protein sequence ID" value="MBD2255475.1"/>
    <property type="molecule type" value="Genomic_DNA"/>
</dbReference>
<comment type="caution">
    <text evidence="1">The sequence shown here is derived from an EMBL/GenBank/DDBJ whole genome shotgun (WGS) entry which is preliminary data.</text>
</comment>
<name>A0ABR8BRD8_9NOSO</name>
<reference evidence="1 2" key="1">
    <citation type="journal article" date="2020" name="ISME J.">
        <title>Comparative genomics reveals insights into cyanobacterial evolution and habitat adaptation.</title>
        <authorList>
            <person name="Chen M.Y."/>
            <person name="Teng W.K."/>
            <person name="Zhao L."/>
            <person name="Hu C.X."/>
            <person name="Zhou Y.K."/>
            <person name="Han B.P."/>
            <person name="Song L.R."/>
            <person name="Shu W.S."/>
        </authorList>
    </citation>
    <scope>NUCLEOTIDE SEQUENCE [LARGE SCALE GENOMIC DNA]</scope>
    <source>
        <strain evidence="1 2">FACHB-3921</strain>
    </source>
</reference>
<evidence type="ECO:0000313" key="1">
    <source>
        <dbReference type="EMBL" id="MBD2255475.1"/>
    </source>
</evidence>
<organism evidence="1 2">
    <name type="scientific">Nostoc parmelioides FACHB-3921</name>
    <dbReference type="NCBI Taxonomy" id="2692909"/>
    <lineage>
        <taxon>Bacteria</taxon>
        <taxon>Bacillati</taxon>
        <taxon>Cyanobacteriota</taxon>
        <taxon>Cyanophyceae</taxon>
        <taxon>Nostocales</taxon>
        <taxon>Nostocaceae</taxon>
        <taxon>Nostoc</taxon>
    </lineage>
</organism>